<dbReference type="PANTHER" id="PTHR12589">
    <property type="entry name" value="PYRUVOYL TETRAHYDROBIOPTERIN SYNTHASE"/>
    <property type="match status" value="1"/>
</dbReference>
<keyword evidence="7" id="KW-0862">Zinc</keyword>
<comment type="pathway">
    <text evidence="2">Purine metabolism; 7-cyano-7-deazaguanine biosynthesis.</text>
</comment>
<evidence type="ECO:0000313" key="12">
    <source>
        <dbReference type="Proteomes" id="UP000249061"/>
    </source>
</evidence>
<keyword evidence="6" id="KW-0479">Metal-binding</keyword>
<dbReference type="GO" id="GO:0046872">
    <property type="term" value="F:metal ion binding"/>
    <property type="evidence" value="ECO:0007669"/>
    <property type="project" value="UniProtKB-KW"/>
</dbReference>
<evidence type="ECO:0000256" key="1">
    <source>
        <dbReference type="ARBA" id="ARBA00001947"/>
    </source>
</evidence>
<dbReference type="InterPro" id="IPR038418">
    <property type="entry name" value="6-PTP_synth/QueD_sf"/>
</dbReference>
<evidence type="ECO:0000256" key="3">
    <source>
        <dbReference type="ARBA" id="ARBA00008900"/>
    </source>
</evidence>
<dbReference type="SUPFAM" id="SSF55620">
    <property type="entry name" value="Tetrahydrobiopterin biosynthesis enzymes-like"/>
    <property type="match status" value="1"/>
</dbReference>
<dbReference type="UniPathway" id="UPA00391"/>
<dbReference type="EC" id="4.1.2.50" evidence="4"/>
<evidence type="ECO:0000256" key="6">
    <source>
        <dbReference type="ARBA" id="ARBA00022723"/>
    </source>
</evidence>
<evidence type="ECO:0000256" key="10">
    <source>
        <dbReference type="ARBA" id="ARBA00048807"/>
    </source>
</evidence>
<dbReference type="PANTHER" id="PTHR12589:SF7">
    <property type="entry name" value="6-PYRUVOYL TETRAHYDROBIOPTERIN SYNTHASE"/>
    <property type="match status" value="1"/>
</dbReference>
<evidence type="ECO:0000256" key="4">
    <source>
        <dbReference type="ARBA" id="ARBA00012982"/>
    </source>
</evidence>
<evidence type="ECO:0000256" key="5">
    <source>
        <dbReference type="ARBA" id="ARBA00018141"/>
    </source>
</evidence>
<dbReference type="Pfam" id="PF01242">
    <property type="entry name" value="PTPS"/>
    <property type="match status" value="1"/>
</dbReference>
<comment type="caution">
    <text evidence="11">The sequence shown here is derived from an EMBL/GenBank/DDBJ whole genome shotgun (WGS) entry which is preliminary data.</text>
</comment>
<reference evidence="11 12" key="1">
    <citation type="submission" date="2017-08" db="EMBL/GenBank/DDBJ databases">
        <title>Infants hospitalized years apart are colonized by the same room-sourced microbial strains.</title>
        <authorList>
            <person name="Brooks B."/>
            <person name="Olm M.R."/>
            <person name="Firek B.A."/>
            <person name="Baker R."/>
            <person name="Thomas B.C."/>
            <person name="Morowitz M.J."/>
            <person name="Banfield J.F."/>
        </authorList>
    </citation>
    <scope>NUCLEOTIDE SEQUENCE [LARGE SCALE GENOMIC DNA]</scope>
    <source>
        <strain evidence="11">S2_003_000_R2_14</strain>
    </source>
</reference>
<proteinExistence type="inferred from homology"/>
<dbReference type="Gene3D" id="3.30.479.10">
    <property type="entry name" value="6-pyruvoyl tetrahydropterin synthase/QueD"/>
    <property type="match status" value="1"/>
</dbReference>
<comment type="cofactor">
    <cofactor evidence="1">
        <name>Zn(2+)</name>
        <dbReference type="ChEBI" id="CHEBI:29105"/>
    </cofactor>
</comment>
<dbReference type="EMBL" id="QFQP01000002">
    <property type="protein sequence ID" value="PZR17440.1"/>
    <property type="molecule type" value="Genomic_DNA"/>
</dbReference>
<name>A0A2W5TPD9_9BACT</name>
<evidence type="ECO:0000256" key="9">
    <source>
        <dbReference type="ARBA" id="ARBA00031449"/>
    </source>
</evidence>
<dbReference type="InterPro" id="IPR007115">
    <property type="entry name" value="6-PTP_synth/QueD"/>
</dbReference>
<sequence length="126" mass="14317">MFEVAVRRSFTSFHHLFGGDWGAENQHHSHDYLLEVVCQGAQVDQHQYLFDISVLEKHLEAFIDTVRGKSLNELPGFEGKNPSIELFARVAAERLKPALATQKSLSGFKVVIWEHAQAWASFHQSL</sequence>
<comment type="similarity">
    <text evidence="3">Belongs to the PTPS family. QueD subfamily.</text>
</comment>
<evidence type="ECO:0000256" key="2">
    <source>
        <dbReference type="ARBA" id="ARBA00005061"/>
    </source>
</evidence>
<dbReference type="GO" id="GO:0070497">
    <property type="term" value="F:6-carboxytetrahydropterin synthase activity"/>
    <property type="evidence" value="ECO:0007669"/>
    <property type="project" value="UniProtKB-EC"/>
</dbReference>
<keyword evidence="8" id="KW-0456">Lyase</keyword>
<gene>
    <name evidence="11" type="ORF">DI536_03700</name>
</gene>
<evidence type="ECO:0000313" key="11">
    <source>
        <dbReference type="EMBL" id="PZR17440.1"/>
    </source>
</evidence>
<dbReference type="AlphaFoldDB" id="A0A2W5TPD9"/>
<evidence type="ECO:0000256" key="7">
    <source>
        <dbReference type="ARBA" id="ARBA00022833"/>
    </source>
</evidence>
<dbReference type="Proteomes" id="UP000249061">
    <property type="component" value="Unassembled WGS sequence"/>
</dbReference>
<protein>
    <recommendedName>
        <fullName evidence="5">6-carboxy-5,6,7,8-tetrahydropterin synthase</fullName>
        <ecNumber evidence="4">4.1.2.50</ecNumber>
    </recommendedName>
    <alternativeName>
        <fullName evidence="9">Queuosine biosynthesis protein QueD</fullName>
    </alternativeName>
</protein>
<evidence type="ECO:0000256" key="8">
    <source>
        <dbReference type="ARBA" id="ARBA00023239"/>
    </source>
</evidence>
<accession>A0A2W5TPD9</accession>
<comment type="catalytic activity">
    <reaction evidence="10">
        <text>7,8-dihydroneopterin 3'-triphosphate + H2O = 6-carboxy-5,6,7,8-tetrahydropterin + triphosphate + acetaldehyde + 2 H(+)</text>
        <dbReference type="Rhea" id="RHEA:27966"/>
        <dbReference type="ChEBI" id="CHEBI:15343"/>
        <dbReference type="ChEBI" id="CHEBI:15377"/>
        <dbReference type="ChEBI" id="CHEBI:15378"/>
        <dbReference type="ChEBI" id="CHEBI:18036"/>
        <dbReference type="ChEBI" id="CHEBI:58462"/>
        <dbReference type="ChEBI" id="CHEBI:61032"/>
        <dbReference type="EC" id="4.1.2.50"/>
    </reaction>
</comment>
<organism evidence="11 12">
    <name type="scientific">Archangium gephyra</name>
    <dbReference type="NCBI Taxonomy" id="48"/>
    <lineage>
        <taxon>Bacteria</taxon>
        <taxon>Pseudomonadati</taxon>
        <taxon>Myxococcota</taxon>
        <taxon>Myxococcia</taxon>
        <taxon>Myxococcales</taxon>
        <taxon>Cystobacterineae</taxon>
        <taxon>Archangiaceae</taxon>
        <taxon>Archangium</taxon>
    </lineage>
</organism>